<dbReference type="Gene3D" id="1.25.40.10">
    <property type="entry name" value="Tetratricopeptide repeat domain"/>
    <property type="match status" value="2"/>
</dbReference>
<evidence type="ECO:0000313" key="2">
    <source>
        <dbReference type="EMBL" id="SHM55877.1"/>
    </source>
</evidence>
<evidence type="ECO:0000313" key="3">
    <source>
        <dbReference type="Proteomes" id="UP000184280"/>
    </source>
</evidence>
<dbReference type="EMBL" id="FRCJ01000004">
    <property type="protein sequence ID" value="SHM55877.1"/>
    <property type="molecule type" value="Genomic_DNA"/>
</dbReference>
<dbReference type="InterPro" id="IPR000157">
    <property type="entry name" value="TIR_dom"/>
</dbReference>
<dbReference type="SUPFAM" id="SSF52200">
    <property type="entry name" value="Toll/Interleukin receptor TIR domain"/>
    <property type="match status" value="1"/>
</dbReference>
<dbReference type="RefSeq" id="WP_170857851.1">
    <property type="nucleotide sequence ID" value="NZ_FOLF01000007.1"/>
</dbReference>
<evidence type="ECO:0000259" key="1">
    <source>
        <dbReference type="Pfam" id="PF13676"/>
    </source>
</evidence>
<proteinExistence type="predicted"/>
<organism evidence="2 3">
    <name type="scientific">Xylanibacter ruminicola</name>
    <name type="common">Prevotella ruminicola</name>
    <dbReference type="NCBI Taxonomy" id="839"/>
    <lineage>
        <taxon>Bacteria</taxon>
        <taxon>Pseudomonadati</taxon>
        <taxon>Bacteroidota</taxon>
        <taxon>Bacteroidia</taxon>
        <taxon>Bacteroidales</taxon>
        <taxon>Prevotellaceae</taxon>
        <taxon>Xylanibacter</taxon>
    </lineage>
</organism>
<reference evidence="2 3" key="1">
    <citation type="submission" date="2016-11" db="EMBL/GenBank/DDBJ databases">
        <authorList>
            <person name="Jaros S."/>
            <person name="Januszkiewicz K."/>
            <person name="Wedrychowicz H."/>
        </authorList>
    </citation>
    <scope>NUCLEOTIDE SEQUENCE [LARGE SCALE GENOMIC DNA]</scope>
    <source>
        <strain evidence="2 3">BPI-34</strain>
    </source>
</reference>
<dbReference type="Pfam" id="PF13676">
    <property type="entry name" value="TIR_2"/>
    <property type="match status" value="1"/>
</dbReference>
<dbReference type="Gene3D" id="3.40.50.10140">
    <property type="entry name" value="Toll/interleukin-1 receptor homology (TIR) domain"/>
    <property type="match status" value="1"/>
</dbReference>
<dbReference type="SUPFAM" id="SSF81901">
    <property type="entry name" value="HCP-like"/>
    <property type="match status" value="2"/>
</dbReference>
<dbReference type="Proteomes" id="UP000184280">
    <property type="component" value="Unassembled WGS sequence"/>
</dbReference>
<dbReference type="PANTHER" id="PTHR11102:SF160">
    <property type="entry name" value="ERAD-ASSOCIATED E3 UBIQUITIN-PROTEIN LIGASE COMPONENT HRD3"/>
    <property type="match status" value="1"/>
</dbReference>
<dbReference type="InterPro" id="IPR035897">
    <property type="entry name" value="Toll_tir_struct_dom_sf"/>
</dbReference>
<gene>
    <name evidence="2" type="ORF">SAMN04488494_2155</name>
</gene>
<dbReference type="InterPro" id="IPR006597">
    <property type="entry name" value="Sel1-like"/>
</dbReference>
<dbReference type="GO" id="GO:0007165">
    <property type="term" value="P:signal transduction"/>
    <property type="evidence" value="ECO:0007669"/>
    <property type="project" value="InterPro"/>
</dbReference>
<dbReference type="PANTHER" id="PTHR11102">
    <property type="entry name" value="SEL-1-LIKE PROTEIN"/>
    <property type="match status" value="1"/>
</dbReference>
<dbReference type="InterPro" id="IPR011990">
    <property type="entry name" value="TPR-like_helical_dom_sf"/>
</dbReference>
<dbReference type="AlphaFoldDB" id="A0A1M7JTK3"/>
<dbReference type="SMART" id="SM00671">
    <property type="entry name" value="SEL1"/>
    <property type="match status" value="4"/>
</dbReference>
<feature type="domain" description="TIR" evidence="1">
    <location>
        <begin position="5"/>
        <end position="107"/>
    </location>
</feature>
<sequence length="413" mass="46749">MNSIVYISYVKTDEALAVEIASKLEAYHIPCFLGEESVVTKEKLANLDCMRILVFLFSKNSLNSNIIDNEITTAINSQVPIVPFQVDKTYIKENRSLDFMLQKSQWVLGYPDREKQMDNLIVSVCRFMGVDAIQENPTDPFEQLKRGIALEYGTNGLSCNRKEAMLWLEKSAENGNFLAMYELYKFFVNSEDGNDTHDYAKARGYLIMAADNGLAVAQYELGTCYEVYDELLVEHYVNLLPDISLPLGIRKDITKARYYYDKAARQGYKKAKDRLDYLNTLKSPTNTTDISDNGLASYDKALSLMPENPRDSFYHMADAAAAGLPIAQFRMGQILLRGIGTFPDHAMAAKWLKRADIPGLPDATMLLGEMYKTGDGVEKDMKKAKDCFKRAAIQYNTIAEYNKIANKKDRIDI</sequence>
<protein>
    <submittedName>
        <fullName evidence="2">TPR repeat</fullName>
    </submittedName>
</protein>
<dbReference type="InterPro" id="IPR050767">
    <property type="entry name" value="Sel1_AlgK"/>
</dbReference>
<accession>A0A1M7JTK3</accession>
<dbReference type="Pfam" id="PF08238">
    <property type="entry name" value="Sel1"/>
    <property type="match status" value="6"/>
</dbReference>
<name>A0A1M7JTK3_XYLRU</name>